<dbReference type="EMBL" id="PKKO01000003">
    <property type="protein sequence ID" value="PKY72568.1"/>
    <property type="molecule type" value="Genomic_DNA"/>
</dbReference>
<dbReference type="RefSeq" id="WP_024332026.1">
    <property type="nucleotide sequence ID" value="NZ_JASOXK010000007.1"/>
</dbReference>
<dbReference type="InterPro" id="IPR050923">
    <property type="entry name" value="Cell_Proc_Reg/RNA_Proc"/>
</dbReference>
<dbReference type="Gene3D" id="2.60.200.20">
    <property type="match status" value="1"/>
</dbReference>
<evidence type="ECO:0000256" key="2">
    <source>
        <dbReference type="SAM" id="MobiDB-lite"/>
    </source>
</evidence>
<accession>A0A2I1IN61</accession>
<evidence type="ECO:0000256" key="3">
    <source>
        <dbReference type="SAM" id="Phobius"/>
    </source>
</evidence>
<dbReference type="Pfam" id="PF00498">
    <property type="entry name" value="FHA"/>
    <property type="match status" value="1"/>
</dbReference>
<dbReference type="InterPro" id="IPR008984">
    <property type="entry name" value="SMAD_FHA_dom_sf"/>
</dbReference>
<gene>
    <name evidence="5" type="ORF">CYJ19_06935</name>
</gene>
<evidence type="ECO:0000313" key="5">
    <source>
        <dbReference type="EMBL" id="PKY72568.1"/>
    </source>
</evidence>
<keyword evidence="1" id="KW-0597">Phosphoprotein</keyword>
<dbReference type="SUPFAM" id="SSF49879">
    <property type="entry name" value="SMAD/FHA domain"/>
    <property type="match status" value="1"/>
</dbReference>
<dbReference type="AlphaFoldDB" id="A0A2I1IN61"/>
<organism evidence="5 6">
    <name type="scientific">Winkia neuii</name>
    <dbReference type="NCBI Taxonomy" id="33007"/>
    <lineage>
        <taxon>Bacteria</taxon>
        <taxon>Bacillati</taxon>
        <taxon>Actinomycetota</taxon>
        <taxon>Actinomycetes</taxon>
        <taxon>Actinomycetales</taxon>
        <taxon>Actinomycetaceae</taxon>
        <taxon>Winkia</taxon>
    </lineage>
</organism>
<evidence type="ECO:0000256" key="1">
    <source>
        <dbReference type="ARBA" id="ARBA00022553"/>
    </source>
</evidence>
<evidence type="ECO:0000313" key="6">
    <source>
        <dbReference type="Proteomes" id="UP000235122"/>
    </source>
</evidence>
<feature type="compositionally biased region" description="Basic residues" evidence="2">
    <location>
        <begin position="42"/>
        <end position="52"/>
    </location>
</feature>
<feature type="domain" description="FHA" evidence="4">
    <location>
        <begin position="101"/>
        <end position="150"/>
    </location>
</feature>
<keyword evidence="3" id="KW-0472">Membrane</keyword>
<feature type="transmembrane region" description="Helical" evidence="3">
    <location>
        <begin position="12"/>
        <end position="29"/>
    </location>
</feature>
<evidence type="ECO:0000259" key="4">
    <source>
        <dbReference type="PROSITE" id="PS50006"/>
    </source>
</evidence>
<feature type="compositionally biased region" description="Basic and acidic residues" evidence="2">
    <location>
        <begin position="53"/>
        <end position="63"/>
    </location>
</feature>
<proteinExistence type="predicted"/>
<dbReference type="GeneID" id="35866686"/>
<feature type="region of interest" description="Disordered" evidence="2">
    <location>
        <begin position="40"/>
        <end position="78"/>
    </location>
</feature>
<keyword evidence="3" id="KW-1133">Transmembrane helix</keyword>
<dbReference type="PANTHER" id="PTHR23308">
    <property type="entry name" value="NUCLEAR INHIBITOR OF PROTEIN PHOSPHATASE-1"/>
    <property type="match status" value="1"/>
</dbReference>
<sequence>MASELAVTVIRLGYLLLLWLFVVAALGVLRRDVWGTVVTPRGRGRRGAKRRRESPSPKTERDSGGIPRRRSITGSNTSPTQLVITEGALIGTTMPLGSSAIVIGRSPACTLVVDDSYASSQHARLYLAGGSWHVEDMNSTNGVFVDGERISSPRPVGLGNQIRIGQTTLELTK</sequence>
<name>A0A2I1IN61_9ACTO</name>
<dbReference type="Proteomes" id="UP000235122">
    <property type="component" value="Unassembled WGS sequence"/>
</dbReference>
<keyword evidence="3" id="KW-0812">Transmembrane</keyword>
<dbReference type="STRING" id="33007.HMPREF3198_00357"/>
<comment type="caution">
    <text evidence="5">The sequence shown here is derived from an EMBL/GenBank/DDBJ whole genome shotgun (WGS) entry which is preliminary data.</text>
</comment>
<protein>
    <submittedName>
        <fullName evidence="5">FHA domain-containing protein</fullName>
    </submittedName>
</protein>
<dbReference type="PROSITE" id="PS50006">
    <property type="entry name" value="FHA_DOMAIN"/>
    <property type="match status" value="1"/>
</dbReference>
<dbReference type="InterPro" id="IPR000253">
    <property type="entry name" value="FHA_dom"/>
</dbReference>
<keyword evidence="6" id="KW-1185">Reference proteome</keyword>
<reference evidence="5 6" key="1">
    <citation type="submission" date="2017-12" db="EMBL/GenBank/DDBJ databases">
        <title>Phylogenetic diversity of female urinary microbiome.</title>
        <authorList>
            <person name="Thomas-White K."/>
            <person name="Wolfe A.J."/>
        </authorList>
    </citation>
    <scope>NUCLEOTIDE SEQUENCE [LARGE SCALE GENOMIC DNA]</scope>
    <source>
        <strain evidence="5 6">UMB0402</strain>
    </source>
</reference>
<dbReference type="SMART" id="SM00240">
    <property type="entry name" value="FHA"/>
    <property type="match status" value="1"/>
</dbReference>